<evidence type="ECO:0000313" key="2">
    <source>
        <dbReference type="EMBL" id="KAK4541661.1"/>
    </source>
</evidence>
<keyword evidence="3" id="KW-1185">Reference proteome</keyword>
<protein>
    <submittedName>
        <fullName evidence="2">Uncharacterized protein</fullName>
    </submittedName>
</protein>
<dbReference type="Proteomes" id="UP001324427">
    <property type="component" value="Unassembled WGS sequence"/>
</dbReference>
<feature type="compositionally biased region" description="Basic and acidic residues" evidence="1">
    <location>
        <begin position="12"/>
        <end position="28"/>
    </location>
</feature>
<name>A0AAV9JA87_9PEZI</name>
<organism evidence="2 3">
    <name type="scientific">Oleoguttula mirabilis</name>
    <dbReference type="NCBI Taxonomy" id="1507867"/>
    <lineage>
        <taxon>Eukaryota</taxon>
        <taxon>Fungi</taxon>
        <taxon>Dikarya</taxon>
        <taxon>Ascomycota</taxon>
        <taxon>Pezizomycotina</taxon>
        <taxon>Dothideomycetes</taxon>
        <taxon>Dothideomycetidae</taxon>
        <taxon>Mycosphaerellales</taxon>
        <taxon>Teratosphaeriaceae</taxon>
        <taxon>Oleoguttula</taxon>
    </lineage>
</organism>
<gene>
    <name evidence="2" type="ORF">LTR36_007805</name>
</gene>
<dbReference type="AlphaFoldDB" id="A0AAV9JA87"/>
<feature type="region of interest" description="Disordered" evidence="1">
    <location>
        <begin position="1"/>
        <end position="37"/>
    </location>
</feature>
<accession>A0AAV9JA87</accession>
<evidence type="ECO:0000256" key="1">
    <source>
        <dbReference type="SAM" id="MobiDB-lite"/>
    </source>
</evidence>
<evidence type="ECO:0000313" key="3">
    <source>
        <dbReference type="Proteomes" id="UP001324427"/>
    </source>
</evidence>
<reference evidence="2 3" key="1">
    <citation type="submission" date="2021-11" db="EMBL/GenBank/DDBJ databases">
        <title>Black yeast isolated from Biological Soil Crust.</title>
        <authorList>
            <person name="Kurbessoian T."/>
        </authorList>
    </citation>
    <scope>NUCLEOTIDE SEQUENCE [LARGE SCALE GENOMIC DNA]</scope>
    <source>
        <strain evidence="2 3">CCFEE 5522</strain>
    </source>
</reference>
<sequence length="102" mass="11259">MLSSGRKISLKWKGDQADNKYREKHEDAISPPSRTKRTSLGVLQVSSTTDRFSSGGTYVDKDGEKKVSVTVFEGKKKLTGGKISANIVKFTKSKFKTLTKDS</sequence>
<comment type="caution">
    <text evidence="2">The sequence shown here is derived from an EMBL/GenBank/DDBJ whole genome shotgun (WGS) entry which is preliminary data.</text>
</comment>
<dbReference type="EMBL" id="JAVFHQ010000050">
    <property type="protein sequence ID" value="KAK4541661.1"/>
    <property type="molecule type" value="Genomic_DNA"/>
</dbReference>
<proteinExistence type="predicted"/>